<accession>A0A210PQU1</accession>
<sequence length="454" mass="52241">MSDQIDESPHPNGDQESGEVTKSSPDKDLGSEEPDMEKDSLDGDSNDLKYYQPEAQETNYDGEALDKKNPFHGATGYDDAYKHSPHSQSDSFDSLSQSNSSTNENSELTALLPSTESQEAHTGRNKNESKSRLPVKSASGLIRKSSLPKQKITRDIKVSKNMTRSKTVDLAKGVLYHEDRKKLPRGESQTCLNDNHGVRETVTSRMRFEKRHIPHEQECDGDDYMTPTQRRDQLLKDLKVQVKELTSEIEARDQQIERLKQDIDEEARKIIEQKNEEARLLQSNLNSLKTEHDDLKMSYQKSLCSIVDLEETLSQLNERIASQEKRNEQIYLEMYKKGQESSQFERNVELERLAVNAESSSMTMNELIRKLVVTESELAKWQSIRRHESYESAEKPETQADVTLRFLKDSFFHYLTDVKESDHHLRAMIRIFSFTDVQRRKISACVTEKQNKSA</sequence>
<dbReference type="EMBL" id="NEDP02005553">
    <property type="protein sequence ID" value="OWF38867.1"/>
    <property type="molecule type" value="Genomic_DNA"/>
</dbReference>
<feature type="coiled-coil region" evidence="1">
    <location>
        <begin position="235"/>
        <end position="333"/>
    </location>
</feature>
<feature type="compositionally biased region" description="Basic and acidic residues" evidence="2">
    <location>
        <begin position="118"/>
        <end position="131"/>
    </location>
</feature>
<keyword evidence="4" id="KW-1185">Reference proteome</keyword>
<feature type="compositionally biased region" description="Low complexity" evidence="2">
    <location>
        <begin position="87"/>
        <end position="109"/>
    </location>
</feature>
<reference evidence="3 4" key="1">
    <citation type="journal article" date="2017" name="Nat. Ecol. Evol.">
        <title>Scallop genome provides insights into evolution of bilaterian karyotype and development.</title>
        <authorList>
            <person name="Wang S."/>
            <person name="Zhang J."/>
            <person name="Jiao W."/>
            <person name="Li J."/>
            <person name="Xun X."/>
            <person name="Sun Y."/>
            <person name="Guo X."/>
            <person name="Huan P."/>
            <person name="Dong B."/>
            <person name="Zhang L."/>
            <person name="Hu X."/>
            <person name="Sun X."/>
            <person name="Wang J."/>
            <person name="Zhao C."/>
            <person name="Wang Y."/>
            <person name="Wang D."/>
            <person name="Huang X."/>
            <person name="Wang R."/>
            <person name="Lv J."/>
            <person name="Li Y."/>
            <person name="Zhang Z."/>
            <person name="Liu B."/>
            <person name="Lu W."/>
            <person name="Hui Y."/>
            <person name="Liang J."/>
            <person name="Zhou Z."/>
            <person name="Hou R."/>
            <person name="Li X."/>
            <person name="Liu Y."/>
            <person name="Li H."/>
            <person name="Ning X."/>
            <person name="Lin Y."/>
            <person name="Zhao L."/>
            <person name="Xing Q."/>
            <person name="Dou J."/>
            <person name="Li Y."/>
            <person name="Mao J."/>
            <person name="Guo H."/>
            <person name="Dou H."/>
            <person name="Li T."/>
            <person name="Mu C."/>
            <person name="Jiang W."/>
            <person name="Fu Q."/>
            <person name="Fu X."/>
            <person name="Miao Y."/>
            <person name="Liu J."/>
            <person name="Yu Q."/>
            <person name="Li R."/>
            <person name="Liao H."/>
            <person name="Li X."/>
            <person name="Kong Y."/>
            <person name="Jiang Z."/>
            <person name="Chourrout D."/>
            <person name="Li R."/>
            <person name="Bao Z."/>
        </authorList>
    </citation>
    <scope>NUCLEOTIDE SEQUENCE [LARGE SCALE GENOMIC DNA]</scope>
    <source>
        <strain evidence="3 4">PY_sf001</strain>
    </source>
</reference>
<evidence type="ECO:0000256" key="2">
    <source>
        <dbReference type="SAM" id="MobiDB-lite"/>
    </source>
</evidence>
<organism evidence="3 4">
    <name type="scientific">Mizuhopecten yessoensis</name>
    <name type="common">Japanese scallop</name>
    <name type="synonym">Patinopecten yessoensis</name>
    <dbReference type="NCBI Taxonomy" id="6573"/>
    <lineage>
        <taxon>Eukaryota</taxon>
        <taxon>Metazoa</taxon>
        <taxon>Spiralia</taxon>
        <taxon>Lophotrochozoa</taxon>
        <taxon>Mollusca</taxon>
        <taxon>Bivalvia</taxon>
        <taxon>Autobranchia</taxon>
        <taxon>Pteriomorphia</taxon>
        <taxon>Pectinida</taxon>
        <taxon>Pectinoidea</taxon>
        <taxon>Pectinidae</taxon>
        <taxon>Mizuhopecten</taxon>
    </lineage>
</organism>
<evidence type="ECO:0000313" key="4">
    <source>
        <dbReference type="Proteomes" id="UP000242188"/>
    </source>
</evidence>
<proteinExistence type="predicted"/>
<dbReference type="OrthoDB" id="5807119at2759"/>
<keyword evidence="1" id="KW-0175">Coiled coil</keyword>
<evidence type="ECO:0000256" key="1">
    <source>
        <dbReference type="SAM" id="Coils"/>
    </source>
</evidence>
<protein>
    <recommendedName>
        <fullName evidence="5">GRIP domain-containing protein</fullName>
    </recommendedName>
</protein>
<dbReference type="Proteomes" id="UP000242188">
    <property type="component" value="Unassembled WGS sequence"/>
</dbReference>
<evidence type="ECO:0008006" key="5">
    <source>
        <dbReference type="Google" id="ProtNLM"/>
    </source>
</evidence>
<evidence type="ECO:0000313" key="3">
    <source>
        <dbReference type="EMBL" id="OWF38867.1"/>
    </source>
</evidence>
<dbReference type="AlphaFoldDB" id="A0A210PQU1"/>
<gene>
    <name evidence="3" type="ORF">KP79_PYT23665</name>
</gene>
<feature type="compositionally biased region" description="Polar residues" evidence="2">
    <location>
        <begin position="14"/>
        <end position="23"/>
    </location>
</feature>
<feature type="region of interest" description="Disordered" evidence="2">
    <location>
        <begin position="1"/>
        <end position="144"/>
    </location>
</feature>
<name>A0A210PQU1_MIZYE</name>
<comment type="caution">
    <text evidence="3">The sequence shown here is derived from an EMBL/GenBank/DDBJ whole genome shotgun (WGS) entry which is preliminary data.</text>
</comment>